<dbReference type="InterPro" id="IPR032675">
    <property type="entry name" value="LRR_dom_sf"/>
</dbReference>
<dbReference type="InterPro" id="IPR001611">
    <property type="entry name" value="Leu-rich_rpt"/>
</dbReference>
<proteinExistence type="predicted"/>
<dbReference type="PANTHER" id="PTHR48063:SF98">
    <property type="entry name" value="LRR RECEPTOR-LIKE SERINE_THREONINE-PROTEIN KINASE FLS2"/>
    <property type="match status" value="1"/>
</dbReference>
<dbReference type="Pfam" id="PF13855">
    <property type="entry name" value="LRR_8"/>
    <property type="match status" value="1"/>
</dbReference>
<dbReference type="Proteomes" id="UP000634136">
    <property type="component" value="Unassembled WGS sequence"/>
</dbReference>
<keyword evidence="3" id="KW-0732">Signal</keyword>
<evidence type="ECO:0000256" key="6">
    <source>
        <dbReference type="ARBA" id="ARBA00023170"/>
    </source>
</evidence>
<dbReference type="GO" id="GO:0016020">
    <property type="term" value="C:membrane"/>
    <property type="evidence" value="ECO:0007669"/>
    <property type="project" value="UniProtKB-SubCell"/>
</dbReference>
<dbReference type="PANTHER" id="PTHR48063">
    <property type="entry name" value="LRR RECEPTOR-LIKE KINASE"/>
    <property type="match status" value="1"/>
</dbReference>
<dbReference type="Gene3D" id="3.80.10.10">
    <property type="entry name" value="Ribonuclease Inhibitor"/>
    <property type="match status" value="1"/>
</dbReference>
<keyword evidence="6 9" id="KW-0675">Receptor</keyword>
<name>A0A834WPK5_9FABA</name>
<comment type="caution">
    <text evidence="9">The sequence shown here is derived from an EMBL/GenBank/DDBJ whole genome shotgun (WGS) entry which is preliminary data.</text>
</comment>
<evidence type="ECO:0000256" key="1">
    <source>
        <dbReference type="ARBA" id="ARBA00004479"/>
    </source>
</evidence>
<dbReference type="OrthoDB" id="1289056at2759"/>
<dbReference type="AlphaFoldDB" id="A0A834WPK5"/>
<evidence type="ECO:0000256" key="5">
    <source>
        <dbReference type="ARBA" id="ARBA00023136"/>
    </source>
</evidence>
<evidence type="ECO:0000313" key="9">
    <source>
        <dbReference type="EMBL" id="KAF7824719.1"/>
    </source>
</evidence>
<gene>
    <name evidence="9" type="ORF">G2W53_022863</name>
</gene>
<evidence type="ECO:0000256" key="3">
    <source>
        <dbReference type="ARBA" id="ARBA00022729"/>
    </source>
</evidence>
<accession>A0A834WPK5</accession>
<evidence type="ECO:0000256" key="2">
    <source>
        <dbReference type="ARBA" id="ARBA00022692"/>
    </source>
</evidence>
<keyword evidence="4 8" id="KW-1133">Transmembrane helix</keyword>
<keyword evidence="10" id="KW-1185">Reference proteome</keyword>
<feature type="transmembrane region" description="Helical" evidence="8">
    <location>
        <begin position="54"/>
        <end position="71"/>
    </location>
</feature>
<dbReference type="InterPro" id="IPR046956">
    <property type="entry name" value="RLP23-like"/>
</dbReference>
<evidence type="ECO:0000256" key="8">
    <source>
        <dbReference type="SAM" id="Phobius"/>
    </source>
</evidence>
<comment type="subcellular location">
    <subcellularLocation>
        <location evidence="1">Membrane</location>
        <topology evidence="1">Single-pass type I membrane protein</topology>
    </subcellularLocation>
</comment>
<protein>
    <submittedName>
        <fullName evidence="9">Receptor-like protein EIX2</fullName>
    </submittedName>
</protein>
<keyword evidence="5 8" id="KW-0472">Membrane</keyword>
<evidence type="ECO:0000256" key="7">
    <source>
        <dbReference type="ARBA" id="ARBA00023180"/>
    </source>
</evidence>
<organism evidence="9 10">
    <name type="scientific">Senna tora</name>
    <dbReference type="NCBI Taxonomy" id="362788"/>
    <lineage>
        <taxon>Eukaryota</taxon>
        <taxon>Viridiplantae</taxon>
        <taxon>Streptophyta</taxon>
        <taxon>Embryophyta</taxon>
        <taxon>Tracheophyta</taxon>
        <taxon>Spermatophyta</taxon>
        <taxon>Magnoliopsida</taxon>
        <taxon>eudicotyledons</taxon>
        <taxon>Gunneridae</taxon>
        <taxon>Pentapetalae</taxon>
        <taxon>rosids</taxon>
        <taxon>fabids</taxon>
        <taxon>Fabales</taxon>
        <taxon>Fabaceae</taxon>
        <taxon>Caesalpinioideae</taxon>
        <taxon>Cassia clade</taxon>
        <taxon>Senna</taxon>
    </lineage>
</organism>
<dbReference type="SUPFAM" id="SSF52058">
    <property type="entry name" value="L domain-like"/>
    <property type="match status" value="1"/>
</dbReference>
<dbReference type="EMBL" id="JAAIUW010000007">
    <property type="protein sequence ID" value="KAF7824719.1"/>
    <property type="molecule type" value="Genomic_DNA"/>
</dbReference>
<sequence>MEANGLHGPIPEVLRNFTSIEHLDLSDNYFVSPIPSWFSELKSLTYLGLSENEFTTMASAGFWISIGVLWFKKNWRHAYFRWREKVADKIYVSNALKAAKVKKMMVGNMVDQ</sequence>
<evidence type="ECO:0000313" key="10">
    <source>
        <dbReference type="Proteomes" id="UP000634136"/>
    </source>
</evidence>
<evidence type="ECO:0000256" key="4">
    <source>
        <dbReference type="ARBA" id="ARBA00022989"/>
    </source>
</evidence>
<keyword evidence="7" id="KW-0325">Glycoprotein</keyword>
<keyword evidence="2 8" id="KW-0812">Transmembrane</keyword>
<reference evidence="9" key="1">
    <citation type="submission" date="2020-09" db="EMBL/GenBank/DDBJ databases">
        <title>Genome-Enabled Discovery of Anthraquinone Biosynthesis in Senna tora.</title>
        <authorList>
            <person name="Kang S.-H."/>
            <person name="Pandey R.P."/>
            <person name="Lee C.-M."/>
            <person name="Sim J.-S."/>
            <person name="Jeong J.-T."/>
            <person name="Choi B.-S."/>
            <person name="Jung M."/>
            <person name="Ginzburg D."/>
            <person name="Zhao K."/>
            <person name="Won S.Y."/>
            <person name="Oh T.-J."/>
            <person name="Yu Y."/>
            <person name="Kim N.-H."/>
            <person name="Lee O.R."/>
            <person name="Lee T.-H."/>
            <person name="Bashyal P."/>
            <person name="Kim T.-S."/>
            <person name="Lee W.-H."/>
            <person name="Kawkins C."/>
            <person name="Kim C.-K."/>
            <person name="Kim J.S."/>
            <person name="Ahn B.O."/>
            <person name="Rhee S.Y."/>
            <person name="Sohng J.K."/>
        </authorList>
    </citation>
    <scope>NUCLEOTIDE SEQUENCE</scope>
    <source>
        <tissue evidence="9">Leaf</tissue>
    </source>
</reference>